<feature type="compositionally biased region" description="Basic and acidic residues" evidence="1">
    <location>
        <begin position="459"/>
        <end position="500"/>
    </location>
</feature>
<feature type="region of interest" description="Disordered" evidence="1">
    <location>
        <begin position="653"/>
        <end position="776"/>
    </location>
</feature>
<feature type="region of interest" description="Disordered" evidence="1">
    <location>
        <begin position="1437"/>
        <end position="1457"/>
    </location>
</feature>
<feature type="region of interest" description="Disordered" evidence="1">
    <location>
        <begin position="1724"/>
        <end position="1765"/>
    </location>
</feature>
<feature type="region of interest" description="Disordered" evidence="1">
    <location>
        <begin position="558"/>
        <end position="630"/>
    </location>
</feature>
<feature type="region of interest" description="Disordered" evidence="1">
    <location>
        <begin position="301"/>
        <end position="320"/>
    </location>
</feature>
<evidence type="ECO:0000313" key="2">
    <source>
        <dbReference type="EMBL" id="KAK9752327.1"/>
    </source>
</evidence>
<gene>
    <name evidence="2" type="ORF">QE152_g4287</name>
</gene>
<feature type="compositionally biased region" description="Basic and acidic residues" evidence="1">
    <location>
        <begin position="936"/>
        <end position="946"/>
    </location>
</feature>
<feature type="region of interest" description="Disordered" evidence="1">
    <location>
        <begin position="971"/>
        <end position="1080"/>
    </location>
</feature>
<protein>
    <recommendedName>
        <fullName evidence="4">Titin-like</fullName>
    </recommendedName>
</protein>
<reference evidence="2 3" key="1">
    <citation type="journal article" date="2024" name="BMC Genomics">
        <title>De novo assembly and annotation of Popillia japonica's genome with initial clues to its potential as an invasive pest.</title>
        <authorList>
            <person name="Cucini C."/>
            <person name="Boschi S."/>
            <person name="Funari R."/>
            <person name="Cardaioli E."/>
            <person name="Iannotti N."/>
            <person name="Marturano G."/>
            <person name="Paoli F."/>
            <person name="Bruttini M."/>
            <person name="Carapelli A."/>
            <person name="Frati F."/>
            <person name="Nardi F."/>
        </authorList>
    </citation>
    <scope>NUCLEOTIDE SEQUENCE [LARGE SCALE GENOMIC DNA]</scope>
    <source>
        <strain evidence="2">DMR45628</strain>
    </source>
</reference>
<feature type="region of interest" description="Disordered" evidence="1">
    <location>
        <begin position="875"/>
        <end position="948"/>
    </location>
</feature>
<dbReference type="Proteomes" id="UP001458880">
    <property type="component" value="Unassembled WGS sequence"/>
</dbReference>
<accession>A0AAW1MVQ4</accession>
<feature type="compositionally biased region" description="Basic residues" evidence="1">
    <location>
        <begin position="1139"/>
        <end position="1150"/>
    </location>
</feature>
<feature type="compositionally biased region" description="Basic residues" evidence="1">
    <location>
        <begin position="1342"/>
        <end position="1352"/>
    </location>
</feature>
<feature type="compositionally biased region" description="Basic and acidic residues" evidence="1">
    <location>
        <begin position="200"/>
        <end position="223"/>
    </location>
</feature>
<feature type="compositionally biased region" description="Basic and acidic residues" evidence="1">
    <location>
        <begin position="1498"/>
        <end position="1516"/>
    </location>
</feature>
<feature type="compositionally biased region" description="Acidic residues" evidence="1">
    <location>
        <begin position="1811"/>
        <end position="1826"/>
    </location>
</feature>
<evidence type="ECO:0000313" key="3">
    <source>
        <dbReference type="Proteomes" id="UP001458880"/>
    </source>
</evidence>
<feature type="region of interest" description="Disordered" evidence="1">
    <location>
        <begin position="1481"/>
        <end position="1538"/>
    </location>
</feature>
<feature type="compositionally biased region" description="Polar residues" evidence="1">
    <location>
        <begin position="308"/>
        <end position="317"/>
    </location>
</feature>
<feature type="compositionally biased region" description="Basic and acidic residues" evidence="1">
    <location>
        <begin position="1793"/>
        <end position="1810"/>
    </location>
</feature>
<feature type="compositionally biased region" description="Polar residues" evidence="1">
    <location>
        <begin position="735"/>
        <end position="747"/>
    </location>
</feature>
<feature type="compositionally biased region" description="Basic and acidic residues" evidence="1">
    <location>
        <begin position="1020"/>
        <end position="1035"/>
    </location>
</feature>
<feature type="compositionally biased region" description="Basic and acidic residues" evidence="1">
    <location>
        <begin position="276"/>
        <end position="285"/>
    </location>
</feature>
<feature type="region of interest" description="Disordered" evidence="1">
    <location>
        <begin position="1329"/>
        <end position="1371"/>
    </location>
</feature>
<keyword evidence="3" id="KW-1185">Reference proteome</keyword>
<feature type="region of interest" description="Disordered" evidence="1">
    <location>
        <begin position="1114"/>
        <end position="1205"/>
    </location>
</feature>
<feature type="compositionally biased region" description="Basic and acidic residues" evidence="1">
    <location>
        <begin position="600"/>
        <end position="616"/>
    </location>
</feature>
<feature type="compositionally biased region" description="Basic and acidic residues" evidence="1">
    <location>
        <begin position="907"/>
        <end position="930"/>
    </location>
</feature>
<feature type="region of interest" description="Disordered" evidence="1">
    <location>
        <begin position="1898"/>
        <end position="1942"/>
    </location>
</feature>
<feature type="compositionally biased region" description="Basic and acidic residues" evidence="1">
    <location>
        <begin position="136"/>
        <end position="158"/>
    </location>
</feature>
<feature type="compositionally biased region" description="Polar residues" evidence="1">
    <location>
        <begin position="1755"/>
        <end position="1765"/>
    </location>
</feature>
<feature type="compositionally biased region" description="Basic and acidic residues" evidence="1">
    <location>
        <begin position="1918"/>
        <end position="1927"/>
    </location>
</feature>
<feature type="region of interest" description="Disordered" evidence="1">
    <location>
        <begin position="198"/>
        <end position="224"/>
    </location>
</feature>
<feature type="compositionally biased region" description="Basic residues" evidence="1">
    <location>
        <begin position="893"/>
        <end position="906"/>
    </location>
</feature>
<feature type="compositionally biased region" description="Polar residues" evidence="1">
    <location>
        <begin position="1724"/>
        <end position="1740"/>
    </location>
</feature>
<feature type="region of interest" description="Disordered" evidence="1">
    <location>
        <begin position="260"/>
        <end position="294"/>
    </location>
</feature>
<name>A0AAW1MVQ4_POPJA</name>
<feature type="compositionally biased region" description="Basic and acidic residues" evidence="1">
    <location>
        <begin position="433"/>
        <end position="442"/>
    </location>
</feature>
<feature type="region of interest" description="Disordered" evidence="1">
    <location>
        <begin position="433"/>
        <end position="500"/>
    </location>
</feature>
<feature type="compositionally biased region" description="Polar residues" evidence="1">
    <location>
        <begin position="443"/>
        <end position="457"/>
    </location>
</feature>
<feature type="compositionally biased region" description="Basic and acidic residues" evidence="1">
    <location>
        <begin position="1741"/>
        <end position="1754"/>
    </location>
</feature>
<evidence type="ECO:0000256" key="1">
    <source>
        <dbReference type="SAM" id="MobiDB-lite"/>
    </source>
</evidence>
<feature type="compositionally biased region" description="Polar residues" evidence="1">
    <location>
        <begin position="764"/>
        <end position="773"/>
    </location>
</feature>
<evidence type="ECO:0008006" key="4">
    <source>
        <dbReference type="Google" id="ProtNLM"/>
    </source>
</evidence>
<sequence>MDVANTLTKERVKDIPPVPIKTYKWEEIRREKRKGRYPYTYLSKEPYNEDIDPNQFKMDTLKTSKSASTLEKSASGVNIEDVTDKSVNNGKDYLDVHEGIVDAPDSSNEDNVSQYLDKEDDPPVITEHLEVPGPSKVDEKMDVDDDKQGERAKSEEPKRKRKLSIESSYSRISLSKLGVMKKLREAKEKLKLPKFSFSKSESKLDIPKQSTERKKSSSREIAKKNLQAYLEPKKDNTPVYIHIPLKPPPGQTDEFSYLEFEERKPDAPSTPATNVDKQDEEKITDTEPTNESGVQFIILTAPSDDETLNPSTPSTGSGKKFFDNVTLQDLKSLPQEQINKISPDMPIQGIIFEDVVQVEYLDEHSRPIGTTETSNILEVTEGNLPKLEKRLSQRNLAKELEQEIASSMDSLHKIARQNTLKKLKEDYKSRSNEALRKLDNNKQRTTQEAPELTTVSKPSADELPKASKVERAKSEKIKRSKPEKGGEPKPEKKDVQTKADAAKIQIVKDVKKEIPTAPVEETQAADKKAMYDEEDGLKLSEAAVQMINEELAKEKLPKTDEEQLKAAAKTDSAKKKVSFKRRSKQEDPHGVYEDVQVTSDSKKVDGKEQQTKELKVIEPSQSMSVDEEKSYLDDKIIKMTSLEEDYNKWSKVTDHEYEPVNPPAENGIQQHVPSQPPPEVQITDAPVKRTSSKKSPPNSIRIPLTDEVVVQSDEEHESGDALTVEEMQARIEDQFFNQSTPSAQLGGSSTNKTAAASSTASNKENVSQPSQAKKFQDTLKMQTGKLRAKFQNIKAPKINMPQRPNFEKLKIQKPNITLPKIPDQMRVNLPSFTLPKKTTARKRTVKQFSTESNVGDSKKKLFDFSTYPRIFKKKKKPDDFNDDDLGMSATVPRSKKSPKSRRNHSKGAKESEKKRKSPDVIRIPLHSEESMDKEEYDLSSRARYEDENIDMDDAYVRESQQMNTASAINAGDFGRSRWNHGSFHGHNPNEVENQENEPEPPAVTSFQNEPKSSELGSFETEPKSSELDSFEHEPNKNVMLDQEMERPQTSPEPEFEQEMDSRQSDMRSVSSSGEVHRPGVLEKINSNEYFIQIGGNYASSELREAFRQPTNQLAKLQTDDSFDREFDISDQSIQEIPKRRPIRKPKRKKTPNVSRERIPYDQESEPDEYPQPYTEQPARPKRKSKQKKNLEDDKPPYQETIFVPEQQFEVMRKSASDNILLTDRGMEDNFHNGHFRQEYSQLYENERMQGIEQPNILISSPYYKQAFRYPDEHSVPLQRYENGTPEAPPRKRSLKSLVSEHDSIIDEINLPEHETSQPNIDITKLEHEYIIPTPDIPPIRPARTRSRTRSHSRATSQPEDEQQQLPETEQPCVEEPCVQQVCDYMGYAVIEKNRHREPPLPPPTRKKRATAKNDGKFFTVPRPLKEEAPVRPIRNYSTLVPKGSRSPTTFGKDEKENLDLGQYIEIEDDDEHSRLQSGEIVQKMKDRPLPAPPRPPRKTKDSDKDAPFKDITNKNDLDEEEELPVKAKLEEAEASVQTEPLPDDVVCEELVQEKGDKIIIPTPSKYHQPITEFENVETVTHGALVVTPVPEDFQEGPITSFSRSTERIITIRREVENENESKIPSSFMHAKESQPTIIERIIERPIASSPEIEVLKAQKLQVSDLDVDRLMVNELLASKIKVSEIDSDSISVTEINPKSGNLVIGGLELPASLIQDILNKLKSAQTSHESQSPTSQQEPECQNKDARSIRKESEGQSQIVSDSITESIEIEKPTVTSEKQLDLTKNLNNLPQKLEESDKLPTKEYEKSSIEFDEPASPMEEELPIETEEKLSKPDSDLSPTTLKTTIEYLDDLLIEENKRQEIEESARKIVQDVLQAAVDSNTISPTLQGEQEYPFLEQSESSDLQEVPPLVPDTSEEERLIQELKSDSAGQKKMTYRKFRR</sequence>
<feature type="region of interest" description="Disordered" evidence="1">
    <location>
        <begin position="789"/>
        <end position="808"/>
    </location>
</feature>
<proteinExistence type="predicted"/>
<dbReference type="EMBL" id="JASPKY010000021">
    <property type="protein sequence ID" value="KAK9752327.1"/>
    <property type="molecule type" value="Genomic_DNA"/>
</dbReference>
<feature type="compositionally biased region" description="Polar residues" evidence="1">
    <location>
        <begin position="105"/>
        <end position="114"/>
    </location>
</feature>
<organism evidence="2 3">
    <name type="scientific">Popillia japonica</name>
    <name type="common">Japanese beetle</name>
    <dbReference type="NCBI Taxonomy" id="7064"/>
    <lineage>
        <taxon>Eukaryota</taxon>
        <taxon>Metazoa</taxon>
        <taxon>Ecdysozoa</taxon>
        <taxon>Arthropoda</taxon>
        <taxon>Hexapoda</taxon>
        <taxon>Insecta</taxon>
        <taxon>Pterygota</taxon>
        <taxon>Neoptera</taxon>
        <taxon>Endopterygota</taxon>
        <taxon>Coleoptera</taxon>
        <taxon>Polyphaga</taxon>
        <taxon>Scarabaeiformia</taxon>
        <taxon>Scarabaeidae</taxon>
        <taxon>Rutelinae</taxon>
        <taxon>Popillia</taxon>
    </lineage>
</organism>
<feature type="compositionally biased region" description="Low complexity" evidence="1">
    <location>
        <begin position="748"/>
        <end position="763"/>
    </location>
</feature>
<feature type="region of interest" description="Disordered" evidence="1">
    <location>
        <begin position="1787"/>
        <end position="1842"/>
    </location>
</feature>
<feature type="compositionally biased region" description="Basic and acidic residues" evidence="1">
    <location>
        <begin position="1827"/>
        <end position="1836"/>
    </location>
</feature>
<feature type="compositionally biased region" description="Basic and acidic residues" evidence="1">
    <location>
        <begin position="1117"/>
        <end position="1127"/>
    </location>
</feature>
<feature type="region of interest" description="Disordered" evidence="1">
    <location>
        <begin position="99"/>
        <end position="165"/>
    </location>
</feature>
<comment type="caution">
    <text evidence="2">The sequence shown here is derived from an EMBL/GenBank/DDBJ whole genome shotgun (WGS) entry which is preliminary data.</text>
</comment>